<evidence type="ECO:0000256" key="13">
    <source>
        <dbReference type="ARBA" id="ARBA00023303"/>
    </source>
</evidence>
<keyword evidence="8" id="KW-0851">Voltage-gated channel</keyword>
<proteinExistence type="predicted"/>
<dbReference type="SMART" id="SM00327">
    <property type="entry name" value="VWA"/>
    <property type="match status" value="1"/>
</dbReference>
<keyword evidence="9" id="KW-1133">Transmembrane helix</keyword>
<dbReference type="GO" id="GO:0005891">
    <property type="term" value="C:voltage-gated calcium channel complex"/>
    <property type="evidence" value="ECO:0007669"/>
    <property type="project" value="TreeGrafter"/>
</dbReference>
<dbReference type="Pfam" id="PF08399">
    <property type="entry name" value="VWA_N"/>
    <property type="match status" value="1"/>
</dbReference>
<dbReference type="InterPro" id="IPR051173">
    <property type="entry name" value="Ca_channel_alpha-2/delta"/>
</dbReference>
<evidence type="ECO:0000256" key="11">
    <source>
        <dbReference type="ARBA" id="ARBA00023136"/>
    </source>
</evidence>
<dbReference type="InterPro" id="IPR002035">
    <property type="entry name" value="VWF_A"/>
</dbReference>
<comment type="subcellular location">
    <subcellularLocation>
        <location evidence="1">Membrane</location>
        <topology evidence="1">Single-pass type I membrane protein</topology>
    </subcellularLocation>
</comment>
<evidence type="ECO:0000256" key="2">
    <source>
        <dbReference type="ARBA" id="ARBA00022448"/>
    </source>
</evidence>
<dbReference type="InterPro" id="IPR013608">
    <property type="entry name" value="VWA_N"/>
</dbReference>
<keyword evidence="6 15" id="KW-0732">Signal</keyword>
<dbReference type="PROSITE" id="PS50234">
    <property type="entry name" value="VWFA"/>
    <property type="match status" value="1"/>
</dbReference>
<keyword evidence="10" id="KW-0406">Ion transport</keyword>
<keyword evidence="4" id="KW-0107">Calcium channel</keyword>
<evidence type="ECO:0000256" key="15">
    <source>
        <dbReference type="SAM" id="SignalP"/>
    </source>
</evidence>
<evidence type="ECO:0000256" key="12">
    <source>
        <dbReference type="ARBA" id="ARBA00023180"/>
    </source>
</evidence>
<dbReference type="GO" id="GO:0005245">
    <property type="term" value="F:voltage-gated calcium channel activity"/>
    <property type="evidence" value="ECO:0007669"/>
    <property type="project" value="TreeGrafter"/>
</dbReference>
<evidence type="ECO:0000256" key="3">
    <source>
        <dbReference type="ARBA" id="ARBA00022568"/>
    </source>
</evidence>
<dbReference type="SUPFAM" id="SSF53300">
    <property type="entry name" value="vWA-like"/>
    <property type="match status" value="1"/>
</dbReference>
<dbReference type="CDD" id="cd01463">
    <property type="entry name" value="vWA_VGCC_like"/>
    <property type="match status" value="1"/>
</dbReference>
<dbReference type="AlphaFoldDB" id="A0A8S1HQ91"/>
<dbReference type="OrthoDB" id="10054666at2759"/>
<dbReference type="InterPro" id="IPR036465">
    <property type="entry name" value="vWFA_dom_sf"/>
</dbReference>
<evidence type="ECO:0000256" key="9">
    <source>
        <dbReference type="ARBA" id="ARBA00022989"/>
    </source>
</evidence>
<sequence>MPRGRGQLPWRLVGLLLAVLAAQSSQDAPTSLPQFADQLLGHFETNSRIGFLEDEIEELREEVRSKSEDPVAVLRRSTEELEELFSRRVVALRKLAASAEASAKHHVSYDDRMFGVPQDEARCEKYQREMNEKDVHYPSNSVAETSGVHINLVSYQCDPQVMRDFDWTGSDYLEKTMAENKRDSPEMGHQYIGTYSGLTRMYPRRKWEIEPAQITIDLFDPTFRPWFVNAESKPKDVVFLVDYSGSVKGPTMHLIKITMMYMLSTLSPNDYFFGVYFNSDFKPIVSCRNETFMPATTSNKKVFFEKLGEIEEKDQAHFSTPLNFSLSLLHGNLDSNNSLFTGYRSGGHKLLIVFTDGVDEWPHQVLEEEFRTRGNDLVRIFGFSMGFSSGQLPLQQYMACNTNGGHTVIDSIMDVKPQSRFYLDVLSRSEGEALKDTRVEDRDPNWTQLYMEAQGLGPTITLSMPVLASEEANALWGKQRIAGIAAIDVAIKEVTSVLPVGSDQIYAMIVDNNGVLIYHPRLAIPKTEVHSVRRSACYDASQVRSKYASGLRVQYGFSDERVYRLVGLIDSIPTIDLYELEGNSTAWQDLRQRIITKSCHDTPISAGTRELYCTHLKNSPFTLVIVNDLSLETVVYPHEVPQVHVGHNALLGYFYVPRETCEWKLDKLSARDRFAGFASLSEDDCKENIRLARASINAIRGWRESWPSLETFNSTCTLAPVPQGIEPRSFVNSFVHMRGKITAFYPACTDEVMKAVNRKFDREVLTKDDTGSLRITIGDNAIIGYKAVQDKKGNRLMVVGTQWRMNFIDRLLNDWRARHTDWDFCRNKDCLLVTREAFVVGSTPQRKAPGHLSSFDSQLFESLVKADVIRKQEWVDVQAECMARKVAPWTSASPTSSSLLRHVFRSFFKLFKMSFWVNLYEALVGYVAGQPSMNGGICRFQRIKPFERCSLRHFQYQLRLNITKQIKLQVGYDVCSRYANMYPVPMTTLTLIVVGKSCNQYKPHLLYESQPQKLEGCQVMQSRPRRPPLSLNNFSSVFEV</sequence>
<keyword evidence="12" id="KW-0325">Glycoprotein</keyword>
<evidence type="ECO:0000256" key="1">
    <source>
        <dbReference type="ARBA" id="ARBA00004479"/>
    </source>
</evidence>
<evidence type="ECO:0000256" key="4">
    <source>
        <dbReference type="ARBA" id="ARBA00022673"/>
    </source>
</evidence>
<comment type="caution">
    <text evidence="17">The sequence shown here is derived from an EMBL/GenBank/DDBJ whole genome shotgun (WGS) entry which is preliminary data.</text>
</comment>
<keyword evidence="5" id="KW-0812">Transmembrane</keyword>
<dbReference type="Gene3D" id="3.40.50.410">
    <property type="entry name" value="von Willebrand factor, type A domain"/>
    <property type="match status" value="1"/>
</dbReference>
<feature type="domain" description="VWFA" evidence="16">
    <location>
        <begin position="236"/>
        <end position="426"/>
    </location>
</feature>
<evidence type="ECO:0000256" key="14">
    <source>
        <dbReference type="SAM" id="Coils"/>
    </source>
</evidence>
<feature type="signal peptide" evidence="15">
    <location>
        <begin position="1"/>
        <end position="24"/>
    </location>
</feature>
<reference evidence="17" key="1">
    <citation type="submission" date="2020-10" db="EMBL/GenBank/DDBJ databases">
        <authorList>
            <person name="Kikuchi T."/>
        </authorList>
    </citation>
    <scope>NUCLEOTIDE SEQUENCE</scope>
    <source>
        <strain evidence="17">NKZ352</strain>
    </source>
</reference>
<feature type="coiled-coil region" evidence="14">
    <location>
        <begin position="42"/>
        <end position="69"/>
    </location>
</feature>
<accession>A0A8S1HQ91</accession>
<name>A0A8S1HQ91_9PELO</name>
<dbReference type="PANTHER" id="PTHR10166">
    <property type="entry name" value="VOLTAGE-DEPENDENT CALCIUM CHANNEL SUBUNIT ALPHA-2/DELTA-RELATED"/>
    <property type="match status" value="1"/>
</dbReference>
<evidence type="ECO:0000313" key="18">
    <source>
        <dbReference type="Proteomes" id="UP000835052"/>
    </source>
</evidence>
<keyword evidence="14" id="KW-0175">Coiled coil</keyword>
<evidence type="ECO:0000256" key="8">
    <source>
        <dbReference type="ARBA" id="ARBA00022882"/>
    </source>
</evidence>
<dbReference type="Proteomes" id="UP000835052">
    <property type="component" value="Unassembled WGS sequence"/>
</dbReference>
<gene>
    <name evidence="17" type="ORF">CAUJ_LOCUS11179</name>
</gene>
<keyword evidence="7" id="KW-0106">Calcium</keyword>
<keyword evidence="13" id="KW-0407">Ion channel</keyword>
<keyword evidence="3" id="KW-0109">Calcium transport</keyword>
<evidence type="ECO:0000259" key="16">
    <source>
        <dbReference type="PROSITE" id="PS50234"/>
    </source>
</evidence>
<organism evidence="17 18">
    <name type="scientific">Caenorhabditis auriculariae</name>
    <dbReference type="NCBI Taxonomy" id="2777116"/>
    <lineage>
        <taxon>Eukaryota</taxon>
        <taxon>Metazoa</taxon>
        <taxon>Ecdysozoa</taxon>
        <taxon>Nematoda</taxon>
        <taxon>Chromadorea</taxon>
        <taxon>Rhabditida</taxon>
        <taxon>Rhabditina</taxon>
        <taxon>Rhabditomorpha</taxon>
        <taxon>Rhabditoidea</taxon>
        <taxon>Rhabditidae</taxon>
        <taxon>Peloderinae</taxon>
        <taxon>Caenorhabditis</taxon>
    </lineage>
</organism>
<evidence type="ECO:0000256" key="7">
    <source>
        <dbReference type="ARBA" id="ARBA00022837"/>
    </source>
</evidence>
<evidence type="ECO:0000313" key="17">
    <source>
        <dbReference type="EMBL" id="CAD6195260.1"/>
    </source>
</evidence>
<protein>
    <recommendedName>
        <fullName evidence="16">VWFA domain-containing protein</fullName>
    </recommendedName>
</protein>
<dbReference type="PANTHER" id="PTHR10166:SF65">
    <property type="entry name" value="VWFA DOMAIN-CONTAINING PROTEIN"/>
    <property type="match status" value="1"/>
</dbReference>
<dbReference type="Pfam" id="PF00092">
    <property type="entry name" value="VWA"/>
    <property type="match status" value="1"/>
</dbReference>
<keyword evidence="11" id="KW-0472">Membrane</keyword>
<feature type="chain" id="PRO_5035830785" description="VWFA domain-containing protein" evidence="15">
    <location>
        <begin position="25"/>
        <end position="1040"/>
    </location>
</feature>
<keyword evidence="18" id="KW-1185">Reference proteome</keyword>
<evidence type="ECO:0000256" key="5">
    <source>
        <dbReference type="ARBA" id="ARBA00022692"/>
    </source>
</evidence>
<dbReference type="EMBL" id="CAJGYM010000053">
    <property type="protein sequence ID" value="CAD6195260.1"/>
    <property type="molecule type" value="Genomic_DNA"/>
</dbReference>
<evidence type="ECO:0000256" key="10">
    <source>
        <dbReference type="ARBA" id="ARBA00023065"/>
    </source>
</evidence>
<keyword evidence="2" id="KW-0813">Transport</keyword>
<evidence type="ECO:0000256" key="6">
    <source>
        <dbReference type="ARBA" id="ARBA00022729"/>
    </source>
</evidence>